<keyword evidence="4 6" id="KW-1133">Transmembrane helix</keyword>
<evidence type="ECO:0000313" key="7">
    <source>
        <dbReference type="EMBL" id="AFV76987.1"/>
    </source>
</evidence>
<feature type="transmembrane region" description="Helical" evidence="6">
    <location>
        <begin position="403"/>
        <end position="421"/>
    </location>
</feature>
<dbReference type="PANTHER" id="PTHR47089">
    <property type="entry name" value="ABC TRANSPORTER, PERMEASE PROTEIN"/>
    <property type="match status" value="1"/>
</dbReference>
<gene>
    <name evidence="7" type="ORF">Theos_1986</name>
</gene>
<dbReference type="eggNOG" id="COG4603">
    <property type="taxonomic scope" value="Bacteria"/>
</dbReference>
<evidence type="ECO:0000256" key="2">
    <source>
        <dbReference type="ARBA" id="ARBA00022475"/>
    </source>
</evidence>
<accession>K7RKM1</accession>
<evidence type="ECO:0000256" key="4">
    <source>
        <dbReference type="ARBA" id="ARBA00022989"/>
    </source>
</evidence>
<feature type="transmembrane region" description="Helical" evidence="6">
    <location>
        <begin position="255"/>
        <end position="275"/>
    </location>
</feature>
<dbReference type="STRING" id="751945.Theos_1986"/>
<feature type="transmembrane region" description="Helical" evidence="6">
    <location>
        <begin position="312"/>
        <end position="331"/>
    </location>
</feature>
<keyword evidence="8" id="KW-1185">Reference proteome</keyword>
<feature type="transmembrane region" description="Helical" evidence="6">
    <location>
        <begin position="281"/>
        <end position="300"/>
    </location>
</feature>
<feature type="transmembrane region" description="Helical" evidence="6">
    <location>
        <begin position="538"/>
        <end position="555"/>
    </location>
</feature>
<dbReference type="HOGENOM" id="CLU_428800_0_0_0"/>
<feature type="transmembrane region" description="Helical" evidence="6">
    <location>
        <begin position="9"/>
        <end position="27"/>
    </location>
</feature>
<dbReference type="InterPro" id="IPR001851">
    <property type="entry name" value="ABC_transp_permease"/>
</dbReference>
<protein>
    <submittedName>
        <fullName evidence="7">ABC-type uncharacterized transport system, permease component</fullName>
    </submittedName>
</protein>
<keyword evidence="2" id="KW-1003">Cell membrane</keyword>
<feature type="transmembrane region" description="Helical" evidence="6">
    <location>
        <begin position="485"/>
        <end position="505"/>
    </location>
</feature>
<feature type="transmembrane region" description="Helical" evidence="6">
    <location>
        <begin position="227"/>
        <end position="248"/>
    </location>
</feature>
<dbReference type="Proteomes" id="UP000000211">
    <property type="component" value="Chromosome"/>
</dbReference>
<organism evidence="7 8">
    <name type="scientific">Thermus oshimai JL-2</name>
    <dbReference type="NCBI Taxonomy" id="751945"/>
    <lineage>
        <taxon>Bacteria</taxon>
        <taxon>Thermotogati</taxon>
        <taxon>Deinococcota</taxon>
        <taxon>Deinococci</taxon>
        <taxon>Thermales</taxon>
        <taxon>Thermaceae</taxon>
        <taxon>Thermus</taxon>
    </lineage>
</organism>
<name>K7RKM1_THEOS</name>
<feature type="transmembrane region" description="Helical" evidence="6">
    <location>
        <begin position="378"/>
        <end position="396"/>
    </location>
</feature>
<dbReference type="AlphaFoldDB" id="K7RKM1"/>
<dbReference type="PATRIC" id="fig|751945.3.peg.1935"/>
<evidence type="ECO:0000256" key="1">
    <source>
        <dbReference type="ARBA" id="ARBA00004651"/>
    </source>
</evidence>
<sequence>MGVLTDRRVGALVLLGGLLTLLLWYLAPWAVPHRLFGGEGVLLNPFGHHLPLGSLPQGYRDTWLLPYFYLALAWLLLTLVLGFRAGPKGLYLLGGMGLGLFLLLAFLFYGSVGQANAPALAQGEPPPLRRFSLGLAAYATLAFSLYLLLLGRLRAPGGLAFLVRRRGAVVPLFSLLLAVLLGGLIVALIKESPGEAKGLREALMVKLDLIAYTYQLLFSPLVSLPGFLQSLLLATPLIFTGLAVALGFRGGLFNIGAPGQLILGAIAAMLVGVYLPGPRWLVLPLAILAAALAGGLWGALPGWLKARFGAHEVINTIMLNYVAASLLLFLISTNEYRFFGQPVYLPFKYPGYEARSYEIRPEARIPLWTDLLAPGGELSFALPLAFLLGLGGYFLVRKGLGYRVLAGLLGMVLGYLLGGLLPGPQVALGGELTSVRLNGSFLLALLALLFFHFYVFRSVGGYELRALGLAPKAAEYAGVSSGRKMVAILFLSGALAGLAATHYVLGGGIDEYRLKQSLPYSVGFDGIAVALMGQNTPLGVGLSAWLFGVLLTGGLQVNLQLGISRELVAVLQALIVLFIAAGGFLPRYFTDPLRAAEVELGAQEAGKEGAR</sequence>
<feature type="transmembrane region" description="Helical" evidence="6">
    <location>
        <begin position="64"/>
        <end position="83"/>
    </location>
</feature>
<evidence type="ECO:0000313" key="8">
    <source>
        <dbReference type="Proteomes" id="UP000000211"/>
    </source>
</evidence>
<dbReference type="GO" id="GO:0005886">
    <property type="term" value="C:plasma membrane"/>
    <property type="evidence" value="ECO:0007669"/>
    <property type="project" value="UniProtKB-SubCell"/>
</dbReference>
<reference evidence="7 8" key="1">
    <citation type="journal article" date="2013" name="Genome Announc.">
        <title>Whole Genome Sequencing of Thermus oshimai JL-2 and Thermus thermophilus JL-18, Incomplete Denitrifiers from the United States Great Basin.</title>
        <authorList>
            <person name="Murugapiran S.K."/>
            <person name="Huntemann M."/>
            <person name="Wei C.L."/>
            <person name="Han J."/>
            <person name="Detter J.C."/>
            <person name="Han C.S."/>
            <person name="Erkkila T.H."/>
            <person name="Teshima H."/>
            <person name="Chen A."/>
            <person name="Kyrpides N."/>
            <person name="Mavrommatis K."/>
            <person name="Markowitz V."/>
            <person name="Szeto E."/>
            <person name="Ivanova N."/>
            <person name="Pagani I."/>
            <person name="Lam J."/>
            <person name="McDonald A.I."/>
            <person name="Dodsworth J.A."/>
            <person name="Pati A."/>
            <person name="Goodwin L."/>
            <person name="Peters L."/>
            <person name="Pitluck S."/>
            <person name="Woyke T."/>
            <person name="Hedlund B.P."/>
        </authorList>
    </citation>
    <scope>NUCLEOTIDE SEQUENCE</scope>
    <source>
        <strain evidence="7 8">JL-2</strain>
    </source>
</reference>
<feature type="transmembrane region" description="Helical" evidence="6">
    <location>
        <begin position="131"/>
        <end position="149"/>
    </location>
</feature>
<evidence type="ECO:0000256" key="3">
    <source>
        <dbReference type="ARBA" id="ARBA00022692"/>
    </source>
</evidence>
<feature type="transmembrane region" description="Helical" evidence="6">
    <location>
        <begin position="567"/>
        <end position="585"/>
    </location>
</feature>
<proteinExistence type="predicted"/>
<evidence type="ECO:0000256" key="6">
    <source>
        <dbReference type="SAM" id="Phobius"/>
    </source>
</evidence>
<dbReference type="PANTHER" id="PTHR47089:SF1">
    <property type="entry name" value="GUANOSINE ABC TRANSPORTER PERMEASE PROTEIN NUPP"/>
    <property type="match status" value="1"/>
</dbReference>
<feature type="transmembrane region" description="Helical" evidence="6">
    <location>
        <begin position="90"/>
        <end position="111"/>
    </location>
</feature>
<dbReference type="EMBL" id="CP003249">
    <property type="protein sequence ID" value="AFV76987.1"/>
    <property type="molecule type" value="Genomic_DNA"/>
</dbReference>
<keyword evidence="3 6" id="KW-0812">Transmembrane</keyword>
<comment type="subcellular location">
    <subcellularLocation>
        <location evidence="1">Cell membrane</location>
        <topology evidence="1">Multi-pass membrane protein</topology>
    </subcellularLocation>
</comment>
<feature type="transmembrane region" description="Helical" evidence="6">
    <location>
        <begin position="441"/>
        <end position="464"/>
    </location>
</feature>
<feature type="transmembrane region" description="Helical" evidence="6">
    <location>
        <begin position="169"/>
        <end position="189"/>
    </location>
</feature>
<dbReference type="Pfam" id="PF02653">
    <property type="entry name" value="BPD_transp_2"/>
    <property type="match status" value="1"/>
</dbReference>
<keyword evidence="5 6" id="KW-0472">Membrane</keyword>
<dbReference type="CDD" id="cd06580">
    <property type="entry name" value="TM_PBP1_transp_TpRbsC_like"/>
    <property type="match status" value="1"/>
</dbReference>
<evidence type="ECO:0000256" key="5">
    <source>
        <dbReference type="ARBA" id="ARBA00023136"/>
    </source>
</evidence>
<dbReference type="GO" id="GO:0022857">
    <property type="term" value="F:transmembrane transporter activity"/>
    <property type="evidence" value="ECO:0007669"/>
    <property type="project" value="InterPro"/>
</dbReference>
<dbReference type="KEGG" id="tos:Theos_1986"/>